<dbReference type="InParanoid" id="C4R592"/>
<dbReference type="Proteomes" id="UP000000314">
    <property type="component" value="Chromosome 3"/>
</dbReference>
<feature type="transmembrane region" description="Helical" evidence="1">
    <location>
        <begin position="55"/>
        <end position="70"/>
    </location>
</feature>
<dbReference type="FunCoup" id="C4R592">
    <property type="interactions" value="10"/>
</dbReference>
<protein>
    <submittedName>
        <fullName evidence="2">Uncharacterized protein</fullName>
    </submittedName>
</protein>
<name>C4R592_KOMPG</name>
<keyword evidence="1" id="KW-0812">Transmembrane</keyword>
<keyword evidence="1" id="KW-0472">Membrane</keyword>
<reference evidence="2 3" key="1">
    <citation type="journal article" date="2009" name="Nat. Biotechnol.">
        <title>Genome sequence of the recombinant protein production host Pichia pastoris.</title>
        <authorList>
            <person name="De Schutter K."/>
            <person name="Lin Y.C."/>
            <person name="Tiels P."/>
            <person name="Van Hecke A."/>
            <person name="Glinka S."/>
            <person name="Weber-Lehmann J."/>
            <person name="Rouze P."/>
            <person name="Van de Peer Y."/>
            <person name="Callewaert N."/>
        </authorList>
    </citation>
    <scope>NUCLEOTIDE SEQUENCE [LARGE SCALE GENOMIC DNA]</scope>
    <source>
        <strain evidence="3">GS115 / ATCC 20864</strain>
    </source>
</reference>
<dbReference type="STRING" id="644223.C4R592"/>
<feature type="transmembrane region" description="Helical" evidence="1">
    <location>
        <begin position="16"/>
        <end position="35"/>
    </location>
</feature>
<dbReference type="KEGG" id="ppa:PAS_chr3_0679"/>
<dbReference type="HOGENOM" id="CLU_2097698_0_0_1"/>
<dbReference type="GeneID" id="8200379"/>
<proteinExistence type="predicted"/>
<keyword evidence="1" id="KW-1133">Transmembrane helix</keyword>
<dbReference type="RefSeq" id="XP_002492907.1">
    <property type="nucleotide sequence ID" value="XM_002492862.1"/>
</dbReference>
<evidence type="ECO:0000313" key="2">
    <source>
        <dbReference type="EMBL" id="CAY70728.1"/>
    </source>
</evidence>
<evidence type="ECO:0000256" key="1">
    <source>
        <dbReference type="SAM" id="Phobius"/>
    </source>
</evidence>
<dbReference type="AlphaFoldDB" id="C4R592"/>
<dbReference type="EMBL" id="FN392321">
    <property type="protein sequence ID" value="CAY70728.1"/>
    <property type="molecule type" value="Genomic_DNA"/>
</dbReference>
<gene>
    <name evidence="2" type="ordered locus">PAS_chr3_0679</name>
</gene>
<evidence type="ECO:0000313" key="3">
    <source>
        <dbReference type="Proteomes" id="UP000000314"/>
    </source>
</evidence>
<dbReference type="OrthoDB" id="3979469at2759"/>
<sequence length="116" mass="13828">MSQQGNTQRLERLQEVIFKNIFIGALYGSLIAIPTDMLLRWKSPMYRWLGTRGRVFYYTIWMASCANFLTERQVMKFEEVTRFEDEQKKRRLLELSVANGSYYGDDTDMIKIPKRK</sequence>
<keyword evidence="3" id="KW-1185">Reference proteome</keyword>
<dbReference type="OMA" id="SWISMGA"/>
<accession>C4R592</accession>
<organism evidence="2 3">
    <name type="scientific">Komagataella phaffii (strain GS115 / ATCC 20864)</name>
    <name type="common">Yeast</name>
    <name type="synonym">Pichia pastoris</name>
    <dbReference type="NCBI Taxonomy" id="644223"/>
    <lineage>
        <taxon>Eukaryota</taxon>
        <taxon>Fungi</taxon>
        <taxon>Dikarya</taxon>
        <taxon>Ascomycota</taxon>
        <taxon>Saccharomycotina</taxon>
        <taxon>Pichiomycetes</taxon>
        <taxon>Pichiales</taxon>
        <taxon>Pichiaceae</taxon>
        <taxon>Komagataella</taxon>
    </lineage>
</organism>